<evidence type="ECO:0000256" key="5">
    <source>
        <dbReference type="ARBA" id="ARBA00022519"/>
    </source>
</evidence>
<dbReference type="GO" id="GO:0005886">
    <property type="term" value="C:plasma membrane"/>
    <property type="evidence" value="ECO:0007669"/>
    <property type="project" value="UniProtKB-SubCell"/>
</dbReference>
<sequence>MLEAKELYKFFGDRAVLDGVSLSLEKGKVLALCGPSGCGKSTLLRILSGLEPSTRGSVFLGDIPINREALRKPEVRGRIGFVFQRPALYPTMRVMENITLALRKVRQLSHQDAEEKAYEALGKVRLTDKSTAWPATLSGGQAQRASIARALALEPDVLLLDEPTSALDPELVHEVLDVMRGLARGGTTMAVATHELAFAREVAHEVAFFDHGKNLETQPAEDFFKRPQTDRAARFIESILHR</sequence>
<keyword evidence="9" id="KW-0472">Membrane</keyword>
<gene>
    <name evidence="12" type="ORF">ALP84_02664</name>
    <name evidence="11" type="ORF">PSCICP_20080</name>
</gene>
<keyword evidence="8" id="KW-0029">Amino-acid transport</keyword>
<dbReference type="OrthoDB" id="9805029at2"/>
<evidence type="ECO:0000256" key="9">
    <source>
        <dbReference type="ARBA" id="ARBA00023136"/>
    </source>
</evidence>
<evidence type="ECO:0000313" key="12">
    <source>
        <dbReference type="EMBL" id="RMR59513.1"/>
    </source>
</evidence>
<dbReference type="GO" id="GO:0015424">
    <property type="term" value="F:ABC-type amino acid transporter activity"/>
    <property type="evidence" value="ECO:0007669"/>
    <property type="project" value="InterPro"/>
</dbReference>
<dbReference type="SMART" id="SM00382">
    <property type="entry name" value="AAA"/>
    <property type="match status" value="1"/>
</dbReference>
<dbReference type="EMBL" id="BLWA01000004">
    <property type="protein sequence ID" value="GFM92036.1"/>
    <property type="molecule type" value="Genomic_DNA"/>
</dbReference>
<evidence type="ECO:0000313" key="13">
    <source>
        <dbReference type="Proteomes" id="UP000278332"/>
    </source>
</evidence>
<dbReference type="SUPFAM" id="SSF52540">
    <property type="entry name" value="P-loop containing nucleoside triphosphate hydrolases"/>
    <property type="match status" value="1"/>
</dbReference>
<evidence type="ECO:0000256" key="6">
    <source>
        <dbReference type="ARBA" id="ARBA00022741"/>
    </source>
</evidence>
<dbReference type="Pfam" id="PF00005">
    <property type="entry name" value="ABC_tran"/>
    <property type="match status" value="1"/>
</dbReference>
<dbReference type="GO" id="GO:0016887">
    <property type="term" value="F:ATP hydrolysis activity"/>
    <property type="evidence" value="ECO:0007669"/>
    <property type="project" value="InterPro"/>
</dbReference>
<evidence type="ECO:0000259" key="10">
    <source>
        <dbReference type="PROSITE" id="PS50893"/>
    </source>
</evidence>
<dbReference type="InterPro" id="IPR003439">
    <property type="entry name" value="ABC_transporter-like_ATP-bd"/>
</dbReference>
<dbReference type="PROSITE" id="PS00211">
    <property type="entry name" value="ABC_TRANSPORTER_1"/>
    <property type="match status" value="1"/>
</dbReference>
<dbReference type="Gene3D" id="3.40.50.300">
    <property type="entry name" value="P-loop containing nucleotide triphosphate hydrolases"/>
    <property type="match status" value="1"/>
</dbReference>
<evidence type="ECO:0000256" key="7">
    <source>
        <dbReference type="ARBA" id="ARBA00022840"/>
    </source>
</evidence>
<comment type="similarity">
    <text evidence="2">Belongs to the ABC transporter superfamily.</text>
</comment>
<dbReference type="InterPro" id="IPR003593">
    <property type="entry name" value="AAA+_ATPase"/>
</dbReference>
<organism evidence="12 13">
    <name type="scientific">Pseudomonas cichorii</name>
    <dbReference type="NCBI Taxonomy" id="36746"/>
    <lineage>
        <taxon>Bacteria</taxon>
        <taxon>Pseudomonadati</taxon>
        <taxon>Pseudomonadota</taxon>
        <taxon>Gammaproteobacteria</taxon>
        <taxon>Pseudomonadales</taxon>
        <taxon>Pseudomonadaceae</taxon>
        <taxon>Pseudomonas</taxon>
    </lineage>
</organism>
<dbReference type="RefSeq" id="WP_025261847.1">
    <property type="nucleotide sequence ID" value="NZ_BLVX01000010.1"/>
</dbReference>
<dbReference type="AlphaFoldDB" id="A0A3M4W6C0"/>
<evidence type="ECO:0000256" key="4">
    <source>
        <dbReference type="ARBA" id="ARBA00022475"/>
    </source>
</evidence>
<dbReference type="InterPro" id="IPR050086">
    <property type="entry name" value="MetN_ABC_transporter-like"/>
</dbReference>
<feature type="domain" description="ABC transporter" evidence="10">
    <location>
        <begin position="2"/>
        <end position="236"/>
    </location>
</feature>
<dbReference type="PANTHER" id="PTHR43166:SF9">
    <property type="entry name" value="GLUTAMATE_ASPARTATE IMPORT ATP-BINDING PROTEIN GLTL"/>
    <property type="match status" value="1"/>
</dbReference>
<evidence type="ECO:0000256" key="8">
    <source>
        <dbReference type="ARBA" id="ARBA00022970"/>
    </source>
</evidence>
<comment type="subcellular location">
    <subcellularLocation>
        <location evidence="1">Cell inner membrane</location>
        <topology evidence="1">Peripheral membrane protein</topology>
    </subcellularLocation>
</comment>
<keyword evidence="7 11" id="KW-0067">ATP-binding</keyword>
<evidence type="ECO:0000313" key="11">
    <source>
        <dbReference type="EMBL" id="GFM92036.1"/>
    </source>
</evidence>
<keyword evidence="6" id="KW-0547">Nucleotide-binding</keyword>
<dbReference type="PANTHER" id="PTHR43166">
    <property type="entry name" value="AMINO ACID IMPORT ATP-BINDING PROTEIN"/>
    <property type="match status" value="1"/>
</dbReference>
<keyword evidence="3" id="KW-0813">Transport</keyword>
<protein>
    <submittedName>
        <fullName evidence="11">Arginine ABC transporter ATP-binding protein</fullName>
    </submittedName>
</protein>
<dbReference type="InterPro" id="IPR027417">
    <property type="entry name" value="P-loop_NTPase"/>
</dbReference>
<evidence type="ECO:0000313" key="14">
    <source>
        <dbReference type="Proteomes" id="UP000614982"/>
    </source>
</evidence>
<comment type="caution">
    <text evidence="12">The sequence shown here is derived from an EMBL/GenBank/DDBJ whole genome shotgun (WGS) entry which is preliminary data.</text>
</comment>
<accession>A0A3M4W6C0</accession>
<dbReference type="Proteomes" id="UP000278332">
    <property type="component" value="Unassembled WGS sequence"/>
</dbReference>
<dbReference type="GO" id="GO:0005524">
    <property type="term" value="F:ATP binding"/>
    <property type="evidence" value="ECO:0007669"/>
    <property type="project" value="UniProtKB-KW"/>
</dbReference>
<dbReference type="GeneID" id="93661018"/>
<evidence type="ECO:0000256" key="3">
    <source>
        <dbReference type="ARBA" id="ARBA00022448"/>
    </source>
</evidence>
<proteinExistence type="inferred from homology"/>
<keyword evidence="14" id="KW-1185">Reference proteome</keyword>
<dbReference type="Proteomes" id="UP000614982">
    <property type="component" value="Unassembled WGS sequence"/>
</dbReference>
<dbReference type="EMBL" id="RBRY01000054">
    <property type="protein sequence ID" value="RMR59513.1"/>
    <property type="molecule type" value="Genomic_DNA"/>
</dbReference>
<name>A0A3M4W6C0_PSECI</name>
<reference evidence="11 14" key="2">
    <citation type="submission" date="2020-05" db="EMBL/GenBank/DDBJ databases">
        <title>Genetic diversity of Pseudomonas cichorii.</title>
        <authorList>
            <person name="Tani S."/>
            <person name="Yagi H."/>
            <person name="Hashimoto S."/>
            <person name="Iiyama K."/>
            <person name="Furuya N."/>
        </authorList>
    </citation>
    <scope>NUCLEOTIDE SEQUENCE [LARGE SCALE GENOMIC DNA]</scope>
    <source>
        <strain evidence="11 14">LMG 2162</strain>
    </source>
</reference>
<dbReference type="PROSITE" id="PS50893">
    <property type="entry name" value="ABC_TRANSPORTER_2"/>
    <property type="match status" value="1"/>
</dbReference>
<reference evidence="12 13" key="1">
    <citation type="submission" date="2018-08" db="EMBL/GenBank/DDBJ databases">
        <title>Recombination of ecologically and evolutionarily significant loci maintains genetic cohesion in the Pseudomonas syringae species complex.</title>
        <authorList>
            <person name="Dillon M."/>
            <person name="Thakur S."/>
            <person name="Almeida R.N.D."/>
            <person name="Weir B.S."/>
            <person name="Guttman D.S."/>
        </authorList>
    </citation>
    <scope>NUCLEOTIDE SEQUENCE [LARGE SCALE GENOMIC DNA]</scope>
    <source>
        <strain evidence="12 13">ICMP 6917</strain>
    </source>
</reference>
<keyword evidence="5" id="KW-0997">Cell inner membrane</keyword>
<keyword evidence="4" id="KW-1003">Cell membrane</keyword>
<evidence type="ECO:0000256" key="1">
    <source>
        <dbReference type="ARBA" id="ARBA00004417"/>
    </source>
</evidence>
<dbReference type="InterPro" id="IPR030679">
    <property type="entry name" value="ABC_ATPase_HisP-typ"/>
</dbReference>
<evidence type="ECO:0000256" key="2">
    <source>
        <dbReference type="ARBA" id="ARBA00005417"/>
    </source>
</evidence>
<dbReference type="InterPro" id="IPR017871">
    <property type="entry name" value="ABC_transporter-like_CS"/>
</dbReference>
<dbReference type="PIRSF" id="PIRSF039085">
    <property type="entry name" value="ABC_ATPase_HisP"/>
    <property type="match status" value="1"/>
</dbReference>